<protein>
    <submittedName>
        <fullName evidence="2">Uncharacterized protein</fullName>
    </submittedName>
</protein>
<evidence type="ECO:0000256" key="1">
    <source>
        <dbReference type="SAM" id="MobiDB-lite"/>
    </source>
</evidence>
<organism evidence="2 3">
    <name type="scientific">Methylobacterium ajmalii</name>
    <dbReference type="NCBI Taxonomy" id="2738439"/>
    <lineage>
        <taxon>Bacteria</taxon>
        <taxon>Pseudomonadati</taxon>
        <taxon>Pseudomonadota</taxon>
        <taxon>Alphaproteobacteria</taxon>
        <taxon>Hyphomicrobiales</taxon>
        <taxon>Methylobacteriaceae</taxon>
        <taxon>Methylobacterium</taxon>
    </lineage>
</organism>
<comment type="caution">
    <text evidence="2">The sequence shown here is derived from an EMBL/GenBank/DDBJ whole genome shotgun (WGS) entry which is preliminary data.</text>
</comment>
<dbReference type="Proteomes" id="UP001407347">
    <property type="component" value="Unassembled WGS sequence"/>
</dbReference>
<keyword evidence="3" id="KW-1185">Reference proteome</keyword>
<evidence type="ECO:0000313" key="3">
    <source>
        <dbReference type="Proteomes" id="UP001407347"/>
    </source>
</evidence>
<accession>A0ABV0A2C7</accession>
<dbReference type="EMBL" id="JAQYXP010000004">
    <property type="protein sequence ID" value="MEN3237758.1"/>
    <property type="molecule type" value="Genomic_DNA"/>
</dbReference>
<evidence type="ECO:0000313" key="2">
    <source>
        <dbReference type="EMBL" id="MEN3237758.1"/>
    </source>
</evidence>
<name>A0ABV0A2C7_9HYPH</name>
<sequence length="142" mass="14189">MALAIGRDAACIETITIREFPWSALGALMRTSPGGGTPEIAMNRLFVAGLALCLAGPASAQNSGSGQQSGGPGRDRLSTTGGTPKPVIPPDPKRLGSGSHAGGTLNNRLSSTGPGGAAPIAKRDPALRRYGSGSRAGGTLNR</sequence>
<reference evidence="2 3" key="1">
    <citation type="journal article" date="2023" name="PLoS ONE">
        <title>Complete genome assembly of Hawai'i environmental nontuberculous mycobacteria reveals unexpected co-isolation with methylobacteria.</title>
        <authorList>
            <person name="Hendrix J."/>
            <person name="Epperson L.E."/>
            <person name="Tong E.I."/>
            <person name="Chan Y.L."/>
            <person name="Hasan N.A."/>
            <person name="Dawrs S.N."/>
            <person name="Norton G.J."/>
            <person name="Virdi R."/>
            <person name="Crooks J.L."/>
            <person name="Chan E.D."/>
            <person name="Honda J.R."/>
            <person name="Strong M."/>
        </authorList>
    </citation>
    <scope>NUCLEOTIDE SEQUENCE [LARGE SCALE GENOMIC DNA]</scope>
    <source>
        <strain evidence="2 3">NJH_HI04-1</strain>
    </source>
</reference>
<feature type="region of interest" description="Disordered" evidence="1">
    <location>
        <begin position="58"/>
        <end position="142"/>
    </location>
</feature>
<proteinExistence type="predicted"/>
<gene>
    <name evidence="2" type="ORF">PUR29_30145</name>
</gene>
<dbReference type="RefSeq" id="WP_244533526.1">
    <property type="nucleotide sequence ID" value="NZ_JAQYXP010000004.1"/>
</dbReference>